<evidence type="ECO:0000313" key="2">
    <source>
        <dbReference type="Proteomes" id="UP000621266"/>
    </source>
</evidence>
<protein>
    <submittedName>
        <fullName evidence="1">Uncharacterized protein</fullName>
    </submittedName>
</protein>
<organism evidence="1 2">
    <name type="scientific">Streptomyces lycii</name>
    <dbReference type="NCBI Taxonomy" id="2654337"/>
    <lineage>
        <taxon>Bacteria</taxon>
        <taxon>Bacillati</taxon>
        <taxon>Actinomycetota</taxon>
        <taxon>Actinomycetes</taxon>
        <taxon>Kitasatosporales</taxon>
        <taxon>Streptomycetaceae</taxon>
        <taxon>Streptomyces</taxon>
    </lineage>
</organism>
<name>A0ABQ7FJ22_9ACTN</name>
<reference evidence="1 2" key="1">
    <citation type="submission" date="2019-10" db="EMBL/GenBank/DDBJ databases">
        <title>Streptomyces tenebrisbrunneis sp.nov., an endogenous actinomycete isolated from of Lycium ruthenicum.</title>
        <authorList>
            <person name="Ma L."/>
        </authorList>
    </citation>
    <scope>NUCLEOTIDE SEQUENCE [LARGE SCALE GENOMIC DNA]</scope>
    <source>
        <strain evidence="1 2">TRM 66187</strain>
    </source>
</reference>
<comment type="caution">
    <text evidence="1">The sequence shown here is derived from an EMBL/GenBank/DDBJ whole genome shotgun (WGS) entry which is preliminary data.</text>
</comment>
<dbReference type="Proteomes" id="UP000621266">
    <property type="component" value="Unassembled WGS sequence"/>
</dbReference>
<dbReference type="EMBL" id="WHPN01000268">
    <property type="protein sequence ID" value="KAF4408632.1"/>
    <property type="molecule type" value="Genomic_DNA"/>
</dbReference>
<keyword evidence="2" id="KW-1185">Reference proteome</keyword>
<gene>
    <name evidence="1" type="ORF">GCU69_13110</name>
</gene>
<proteinExistence type="predicted"/>
<dbReference type="RefSeq" id="WP_156206115.1">
    <property type="nucleotide sequence ID" value="NZ_WHPN01000268.1"/>
</dbReference>
<evidence type="ECO:0000313" key="1">
    <source>
        <dbReference type="EMBL" id="KAF4408632.1"/>
    </source>
</evidence>
<sequence length="75" mass="8355">MKLYLVERTDTVGWDETNAVVVRAASHLDALALLRERLDSGPWLHGIEPDGSNVQIKRIRESGERGVICHDFNAG</sequence>
<accession>A0ABQ7FJ22</accession>